<sequence length="184" mass="19934">MGKILNFIPQAASAIKSTNSLASPRKSNAGKGLSSPLVSIIPAEARRKPKNGSFDAKEPTSPKVSCFGQINCNKKRQKKSDNRAKQVSCGKGVKKLPLRMVKNVPQKGGKHDGFMDKPTASDQGVVPSLGQMKRFVSGCGALSDFDWGAQGDLDEEDQVIVIVPKKEINLWKRRAIAPPIRLQL</sequence>
<comment type="caution">
    <text evidence="2">The sequence shown here is derived from an EMBL/GenBank/DDBJ whole genome shotgun (WGS) entry which is preliminary data.</text>
</comment>
<proteinExistence type="predicted"/>
<dbReference type="EMBL" id="VOIH02000008">
    <property type="protein sequence ID" value="KAF3440356.1"/>
    <property type="molecule type" value="Genomic_DNA"/>
</dbReference>
<dbReference type="OrthoDB" id="1926132at2759"/>
<evidence type="ECO:0000313" key="2">
    <source>
        <dbReference type="EMBL" id="KAF3440356.1"/>
    </source>
</evidence>
<reference evidence="2" key="1">
    <citation type="submission" date="2020-03" db="EMBL/GenBank/DDBJ databases">
        <title>A high-quality chromosome-level genome assembly of a woody plant with both climbing and erect habits, Rhamnella rubrinervis.</title>
        <authorList>
            <person name="Lu Z."/>
            <person name="Yang Y."/>
            <person name="Zhu X."/>
            <person name="Sun Y."/>
        </authorList>
    </citation>
    <scope>NUCLEOTIDE SEQUENCE</scope>
    <source>
        <strain evidence="2">BYM</strain>
        <tissue evidence="2">Leaf</tissue>
    </source>
</reference>
<accession>A0A8K0E4Y4</accession>
<protein>
    <recommendedName>
        <fullName evidence="4">Syringolide-induced protein 14-1-1</fullName>
    </recommendedName>
</protein>
<keyword evidence="3" id="KW-1185">Reference proteome</keyword>
<dbReference type="PANTHER" id="PTHR34779:SF1">
    <property type="entry name" value="OS09G0542900 PROTEIN"/>
    <property type="match status" value="1"/>
</dbReference>
<dbReference type="PANTHER" id="PTHR34779">
    <property type="entry name" value="OS09G0542900 PROTEIN"/>
    <property type="match status" value="1"/>
</dbReference>
<dbReference type="InterPro" id="IPR038796">
    <property type="entry name" value="At1g76070-like"/>
</dbReference>
<organism evidence="2 3">
    <name type="scientific">Rhamnella rubrinervis</name>
    <dbReference type="NCBI Taxonomy" id="2594499"/>
    <lineage>
        <taxon>Eukaryota</taxon>
        <taxon>Viridiplantae</taxon>
        <taxon>Streptophyta</taxon>
        <taxon>Embryophyta</taxon>
        <taxon>Tracheophyta</taxon>
        <taxon>Spermatophyta</taxon>
        <taxon>Magnoliopsida</taxon>
        <taxon>eudicotyledons</taxon>
        <taxon>Gunneridae</taxon>
        <taxon>Pentapetalae</taxon>
        <taxon>rosids</taxon>
        <taxon>fabids</taxon>
        <taxon>Rosales</taxon>
        <taxon>Rhamnaceae</taxon>
        <taxon>rhamnoid group</taxon>
        <taxon>Rhamneae</taxon>
        <taxon>Rhamnella</taxon>
    </lineage>
</organism>
<evidence type="ECO:0000313" key="3">
    <source>
        <dbReference type="Proteomes" id="UP000796880"/>
    </source>
</evidence>
<name>A0A8K0E4Y4_9ROSA</name>
<dbReference type="Proteomes" id="UP000796880">
    <property type="component" value="Unassembled WGS sequence"/>
</dbReference>
<dbReference type="AlphaFoldDB" id="A0A8K0E4Y4"/>
<feature type="region of interest" description="Disordered" evidence="1">
    <location>
        <begin position="17"/>
        <end position="62"/>
    </location>
</feature>
<evidence type="ECO:0000256" key="1">
    <source>
        <dbReference type="SAM" id="MobiDB-lite"/>
    </source>
</evidence>
<gene>
    <name evidence="2" type="ORF">FNV43_RR18640</name>
</gene>
<feature type="compositionally biased region" description="Polar residues" evidence="1">
    <location>
        <begin position="17"/>
        <end position="26"/>
    </location>
</feature>
<evidence type="ECO:0008006" key="4">
    <source>
        <dbReference type="Google" id="ProtNLM"/>
    </source>
</evidence>